<feature type="transmembrane region" description="Helical" evidence="6">
    <location>
        <begin position="244"/>
        <end position="267"/>
    </location>
</feature>
<feature type="transmembrane region" description="Helical" evidence="6">
    <location>
        <begin position="193"/>
        <end position="214"/>
    </location>
</feature>
<evidence type="ECO:0000256" key="6">
    <source>
        <dbReference type="SAM" id="Phobius"/>
    </source>
</evidence>
<feature type="transmembrane region" description="Helical" evidence="6">
    <location>
        <begin position="279"/>
        <end position="306"/>
    </location>
</feature>
<keyword evidence="5 6" id="KW-0472">Membrane</keyword>
<feature type="transmembrane region" description="Helical" evidence="6">
    <location>
        <begin position="318"/>
        <end position="334"/>
    </location>
</feature>
<dbReference type="GO" id="GO:0015658">
    <property type="term" value="F:branched-chain amino acid transmembrane transporter activity"/>
    <property type="evidence" value="ECO:0007669"/>
    <property type="project" value="InterPro"/>
</dbReference>
<keyword evidence="2" id="KW-1003">Cell membrane</keyword>
<dbReference type="Pfam" id="PF02653">
    <property type="entry name" value="BPD_transp_2"/>
    <property type="match status" value="1"/>
</dbReference>
<evidence type="ECO:0000313" key="7">
    <source>
        <dbReference type="EMBL" id="AEB06719.1"/>
    </source>
</evidence>
<sequence>MRFLNNRRTASDLLTYAIVVVAFALTTAAQAAHMVPRSLAGQLVPISCYIVMAVSLNLVVGISGELSLGHAGFMSIGAFTGIMCAAGLARAIPAPEIRLALAMVVGAGFACIAGFLIGIPVMRLRGDYLAIVTLAFGEIIKELINCLLVGVDSDGVHVLINVSGTLGVRDLHLAAGGQAIIKGAQGASGTEKIATFAAGFVLVMVALVVIQNLVRSRTGRAIMAVRDNRIAAQSVGISVTKYRMIAFVVAAALAGASGALFGCNFTQLSASKFGFNTSILVLVFVVLGGLGSMRGSMAAAVVLTVLPEALREFSSYRMLAYAVVLIAVMIIRNSDRVRWAVARLKHRVARTRAVRHV</sequence>
<dbReference type="PANTHER" id="PTHR30482:SF10">
    <property type="entry name" value="HIGH-AFFINITY BRANCHED-CHAIN AMINO ACID TRANSPORT PROTEIN BRAE"/>
    <property type="match status" value="1"/>
</dbReference>
<evidence type="ECO:0000256" key="5">
    <source>
        <dbReference type="ARBA" id="ARBA00023136"/>
    </source>
</evidence>
<dbReference type="eggNOG" id="COG4177">
    <property type="taxonomic scope" value="Bacteria"/>
</dbReference>
<comment type="subcellular location">
    <subcellularLocation>
        <location evidence="1">Cell membrane</location>
        <topology evidence="1">Multi-pass membrane protein</topology>
    </subcellularLocation>
</comment>
<dbReference type="HOGENOM" id="CLU_031365_1_2_11"/>
<feature type="transmembrane region" description="Helical" evidence="6">
    <location>
        <begin position="99"/>
        <end position="121"/>
    </location>
</feature>
<dbReference type="EMBL" id="CP002628">
    <property type="protein sequence ID" value="AEB06719.1"/>
    <property type="molecule type" value="Genomic_DNA"/>
</dbReference>
<evidence type="ECO:0000313" key="8">
    <source>
        <dbReference type="Proteomes" id="UP000006851"/>
    </source>
</evidence>
<keyword evidence="8" id="KW-1185">Reference proteome</keyword>
<dbReference type="CDD" id="cd06581">
    <property type="entry name" value="TM_PBP1_LivM_like"/>
    <property type="match status" value="1"/>
</dbReference>
<dbReference type="Proteomes" id="UP000006851">
    <property type="component" value="Chromosome"/>
</dbReference>
<feature type="transmembrane region" description="Helical" evidence="6">
    <location>
        <begin position="72"/>
        <end position="93"/>
    </location>
</feature>
<keyword evidence="4 6" id="KW-1133">Transmembrane helix</keyword>
<keyword evidence="3 6" id="KW-0812">Transmembrane</keyword>
<dbReference type="STRING" id="700015.Corgl_0605"/>
<evidence type="ECO:0000256" key="4">
    <source>
        <dbReference type="ARBA" id="ARBA00022989"/>
    </source>
</evidence>
<organism evidence="7 8">
    <name type="scientific">Coriobacterium glomerans (strain ATCC 49209 / DSM 20642 / JCM 10262 / PW2)</name>
    <dbReference type="NCBI Taxonomy" id="700015"/>
    <lineage>
        <taxon>Bacteria</taxon>
        <taxon>Bacillati</taxon>
        <taxon>Actinomycetota</taxon>
        <taxon>Coriobacteriia</taxon>
        <taxon>Coriobacteriales</taxon>
        <taxon>Coriobacteriaceae</taxon>
        <taxon>Coriobacterium</taxon>
    </lineage>
</organism>
<evidence type="ECO:0000256" key="3">
    <source>
        <dbReference type="ARBA" id="ARBA00022692"/>
    </source>
</evidence>
<dbReference type="InterPro" id="IPR043428">
    <property type="entry name" value="LivM-like"/>
</dbReference>
<reference evidence="8" key="1">
    <citation type="journal article" date="2013" name="Stand. Genomic Sci.">
        <title>Complete genome sequence of Coriobacterium glomerans type strain (PW2(T)) from the midgut of Pyrrhocoris apterus L. (red soldier bug).</title>
        <authorList>
            <person name="Stackebrandt E."/>
            <person name="Zeytun A."/>
            <person name="Lapidus A."/>
            <person name="Nolan M."/>
            <person name="Lucas S."/>
            <person name="Hammon N."/>
            <person name="Deshpande S."/>
            <person name="Cheng J.F."/>
            <person name="Tapia R."/>
            <person name="Goodwin L.A."/>
            <person name="Pitluck S."/>
            <person name="Liolios K."/>
            <person name="Pagani I."/>
            <person name="Ivanova N."/>
            <person name="Mavromatis K."/>
            <person name="Mikhailova N."/>
            <person name="Huntemann M."/>
            <person name="Pati A."/>
            <person name="Chen A."/>
            <person name="Palaniappan K."/>
            <person name="Chang Y.J."/>
            <person name="Land M."/>
            <person name="Hauser L."/>
            <person name="Rohde M."/>
            <person name="Pukall R."/>
            <person name="Goker M."/>
            <person name="Detter J.C."/>
            <person name="Woyke T."/>
            <person name="Bristow J."/>
            <person name="Eisen J.A."/>
            <person name="Markowitz V."/>
            <person name="Hugenholtz P."/>
            <person name="Kyrpides N.C."/>
            <person name="Klenk H.P."/>
        </authorList>
    </citation>
    <scope>NUCLEOTIDE SEQUENCE</scope>
    <source>
        <strain evidence="8">ATCC 49209 / DSM 20642 / JCM 10262 / PW2</strain>
    </source>
</reference>
<dbReference type="GO" id="GO:0005886">
    <property type="term" value="C:plasma membrane"/>
    <property type="evidence" value="ECO:0007669"/>
    <property type="project" value="UniProtKB-SubCell"/>
</dbReference>
<feature type="transmembrane region" description="Helical" evidence="6">
    <location>
        <begin position="128"/>
        <end position="151"/>
    </location>
</feature>
<gene>
    <name evidence="7" type="ordered locus">Corgl_0605</name>
</gene>
<evidence type="ECO:0000256" key="2">
    <source>
        <dbReference type="ARBA" id="ARBA00022475"/>
    </source>
</evidence>
<name>F2NBI3_CORGP</name>
<dbReference type="KEGG" id="cgo:Corgl_0605"/>
<protein>
    <submittedName>
        <fullName evidence="7">Amino acid/amide ABC transporter membrane protein 2, HAAT family</fullName>
    </submittedName>
</protein>
<accession>F2NBI3</accession>
<evidence type="ECO:0000256" key="1">
    <source>
        <dbReference type="ARBA" id="ARBA00004651"/>
    </source>
</evidence>
<feature type="transmembrane region" description="Helical" evidence="6">
    <location>
        <begin position="41"/>
        <end position="60"/>
    </location>
</feature>
<dbReference type="OrthoDB" id="9814461at2"/>
<dbReference type="RefSeq" id="WP_013708462.1">
    <property type="nucleotide sequence ID" value="NC_015389.1"/>
</dbReference>
<proteinExistence type="predicted"/>
<dbReference type="AlphaFoldDB" id="F2NBI3"/>
<dbReference type="InterPro" id="IPR001851">
    <property type="entry name" value="ABC_transp_permease"/>
</dbReference>
<dbReference type="PANTHER" id="PTHR30482">
    <property type="entry name" value="HIGH-AFFINITY BRANCHED-CHAIN AMINO ACID TRANSPORT SYSTEM PERMEASE"/>
    <property type="match status" value="1"/>
</dbReference>